<keyword evidence="3" id="KW-1185">Reference proteome</keyword>
<protein>
    <submittedName>
        <fullName evidence="2">TCF3 fusion partner like protein</fullName>
    </submittedName>
</protein>
<sequence>MELEQREGSMAAMDLEEFSAPPSSELALPPLFSGHILESELETEVVTSWRVSLRPKWSSCLGVWAAPTSRSEMKRRRQPEAGGGGANGNSIAGSTRLWIGAAGRSSR</sequence>
<dbReference type="GO" id="GO:0031011">
    <property type="term" value="C:Ino80 complex"/>
    <property type="evidence" value="ECO:0007669"/>
    <property type="project" value="TreeGrafter"/>
</dbReference>
<evidence type="ECO:0000313" key="3">
    <source>
        <dbReference type="Proteomes" id="UP000010556"/>
    </source>
</evidence>
<dbReference type="PANTHER" id="PTHR35084">
    <property type="entry name" value="TCF3 FUSION PARTNER"/>
    <property type="match status" value="1"/>
</dbReference>
<evidence type="ECO:0000256" key="1">
    <source>
        <dbReference type="SAM" id="MobiDB-lite"/>
    </source>
</evidence>
<name>L5LY52_MYODS</name>
<dbReference type="GO" id="GO:0003677">
    <property type="term" value="F:DNA binding"/>
    <property type="evidence" value="ECO:0007669"/>
    <property type="project" value="TreeGrafter"/>
</dbReference>
<dbReference type="PANTHER" id="PTHR35084:SF1">
    <property type="entry name" value="TCF3 FUSION PARTNER"/>
    <property type="match status" value="1"/>
</dbReference>
<feature type="region of interest" description="Disordered" evidence="1">
    <location>
        <begin position="68"/>
        <end position="92"/>
    </location>
</feature>
<dbReference type="EMBL" id="KB106580">
    <property type="protein sequence ID" value="ELK30955.1"/>
    <property type="molecule type" value="Genomic_DNA"/>
</dbReference>
<dbReference type="AlphaFoldDB" id="L5LY52"/>
<dbReference type="GO" id="GO:0043065">
    <property type="term" value="P:positive regulation of apoptotic process"/>
    <property type="evidence" value="ECO:0007669"/>
    <property type="project" value="TreeGrafter"/>
</dbReference>
<organism evidence="2 3">
    <name type="scientific">Myotis davidii</name>
    <name type="common">David's myotis</name>
    <dbReference type="NCBI Taxonomy" id="225400"/>
    <lineage>
        <taxon>Eukaryota</taxon>
        <taxon>Metazoa</taxon>
        <taxon>Chordata</taxon>
        <taxon>Craniata</taxon>
        <taxon>Vertebrata</taxon>
        <taxon>Euteleostomi</taxon>
        <taxon>Mammalia</taxon>
        <taxon>Eutheria</taxon>
        <taxon>Laurasiatheria</taxon>
        <taxon>Chiroptera</taxon>
        <taxon>Yangochiroptera</taxon>
        <taxon>Vespertilionidae</taxon>
        <taxon>Myotis</taxon>
    </lineage>
</organism>
<gene>
    <name evidence="2" type="ORF">MDA_GLEAN10002202</name>
</gene>
<proteinExistence type="predicted"/>
<dbReference type="Proteomes" id="UP000010556">
    <property type="component" value="Unassembled WGS sequence"/>
</dbReference>
<dbReference type="InterPro" id="IPR033555">
    <property type="entry name" value="TFPT"/>
</dbReference>
<dbReference type="GO" id="GO:0097190">
    <property type="term" value="P:apoptotic signaling pathway"/>
    <property type="evidence" value="ECO:0007669"/>
    <property type="project" value="TreeGrafter"/>
</dbReference>
<accession>L5LY52</accession>
<evidence type="ECO:0000313" key="2">
    <source>
        <dbReference type="EMBL" id="ELK30955.1"/>
    </source>
</evidence>
<reference evidence="3" key="1">
    <citation type="journal article" date="2013" name="Science">
        <title>Comparative analysis of bat genomes provides insight into the evolution of flight and immunity.</title>
        <authorList>
            <person name="Zhang G."/>
            <person name="Cowled C."/>
            <person name="Shi Z."/>
            <person name="Huang Z."/>
            <person name="Bishop-Lilly K.A."/>
            <person name="Fang X."/>
            <person name="Wynne J.W."/>
            <person name="Xiong Z."/>
            <person name="Baker M.L."/>
            <person name="Zhao W."/>
            <person name="Tachedjian M."/>
            <person name="Zhu Y."/>
            <person name="Zhou P."/>
            <person name="Jiang X."/>
            <person name="Ng J."/>
            <person name="Yang L."/>
            <person name="Wu L."/>
            <person name="Xiao J."/>
            <person name="Feng Y."/>
            <person name="Chen Y."/>
            <person name="Sun X."/>
            <person name="Zhang Y."/>
            <person name="Marsh G.A."/>
            <person name="Crameri G."/>
            <person name="Broder C.C."/>
            <person name="Frey K.G."/>
            <person name="Wang L.F."/>
            <person name="Wang J."/>
        </authorList>
    </citation>
    <scope>NUCLEOTIDE SEQUENCE [LARGE SCALE GENOMIC DNA]</scope>
</reference>